<dbReference type="RefSeq" id="WP_408585896.1">
    <property type="nucleotide sequence ID" value="NZ_JBDLNU010000001.1"/>
</dbReference>
<proteinExistence type="predicted"/>
<name>A0ABW9FPJ4_9NOCA</name>
<evidence type="ECO:0000313" key="2">
    <source>
        <dbReference type="Proteomes" id="UP001629744"/>
    </source>
</evidence>
<protein>
    <submittedName>
        <fullName evidence="1">Uncharacterized protein</fullName>
    </submittedName>
</protein>
<sequence length="52" mass="5949">MTTTTEPTLTPTIDRMQRDGSWNPLWNTLSQWGEQFMAMYSASTASRLPRPS</sequence>
<keyword evidence="2" id="KW-1185">Reference proteome</keyword>
<dbReference type="Proteomes" id="UP001629744">
    <property type="component" value="Unassembled WGS sequence"/>
</dbReference>
<evidence type="ECO:0000313" key="1">
    <source>
        <dbReference type="EMBL" id="MFM1727157.1"/>
    </source>
</evidence>
<dbReference type="EMBL" id="JBDLNU010000001">
    <property type="protein sequence ID" value="MFM1727157.1"/>
    <property type="molecule type" value="Genomic_DNA"/>
</dbReference>
<gene>
    <name evidence="1" type="ORF">ABEU19_000608</name>
</gene>
<accession>A0ABW9FPJ4</accession>
<reference evidence="1 2" key="1">
    <citation type="submission" date="2023-11" db="EMBL/GenBank/DDBJ databases">
        <authorList>
            <person name="Val-Calvo J."/>
            <person name="Scortti M."/>
            <person name="Vazquez-Boland J."/>
        </authorList>
    </citation>
    <scope>NUCLEOTIDE SEQUENCE [LARGE SCALE GENOMIC DNA]</scope>
    <source>
        <strain evidence="1 2">DSM 46662</strain>
    </source>
</reference>
<organism evidence="1 2">
    <name type="scientific">Prescottella soli</name>
    <dbReference type="NCBI Taxonomy" id="1543852"/>
    <lineage>
        <taxon>Bacteria</taxon>
        <taxon>Bacillati</taxon>
        <taxon>Actinomycetota</taxon>
        <taxon>Actinomycetes</taxon>
        <taxon>Mycobacteriales</taxon>
        <taxon>Nocardiaceae</taxon>
        <taxon>Prescottella</taxon>
    </lineage>
</organism>
<comment type="caution">
    <text evidence="1">The sequence shown here is derived from an EMBL/GenBank/DDBJ whole genome shotgun (WGS) entry which is preliminary data.</text>
</comment>